<evidence type="ECO:0000313" key="2">
    <source>
        <dbReference type="Proteomes" id="UP000274429"/>
    </source>
</evidence>
<reference evidence="3" key="1">
    <citation type="submission" date="2017-02" db="UniProtKB">
        <authorList>
            <consortium name="WormBaseParasite"/>
        </authorList>
    </citation>
    <scope>IDENTIFICATION</scope>
</reference>
<evidence type="ECO:0000313" key="1">
    <source>
        <dbReference type="EMBL" id="VDM35561.1"/>
    </source>
</evidence>
<accession>A0A0R3XAM1</accession>
<dbReference type="Proteomes" id="UP000274429">
    <property type="component" value="Unassembled WGS sequence"/>
</dbReference>
<name>A0A0R3XAM1_HYDTA</name>
<gene>
    <name evidence="1" type="ORF">TTAC_LOCUS10581</name>
</gene>
<reference evidence="1 2" key="2">
    <citation type="submission" date="2018-11" db="EMBL/GenBank/DDBJ databases">
        <authorList>
            <consortium name="Pathogen Informatics"/>
        </authorList>
    </citation>
    <scope>NUCLEOTIDE SEQUENCE [LARGE SCALE GENOMIC DNA]</scope>
</reference>
<sequence>MQKHSPTASAAAAAAAAADSGYACLPQHYLPCSWVCVCRRSFAPEILVAVLLSGQSKL</sequence>
<organism evidence="3">
    <name type="scientific">Hydatigena taeniaeformis</name>
    <name type="common">Feline tapeworm</name>
    <name type="synonym">Taenia taeniaeformis</name>
    <dbReference type="NCBI Taxonomy" id="6205"/>
    <lineage>
        <taxon>Eukaryota</taxon>
        <taxon>Metazoa</taxon>
        <taxon>Spiralia</taxon>
        <taxon>Lophotrochozoa</taxon>
        <taxon>Platyhelminthes</taxon>
        <taxon>Cestoda</taxon>
        <taxon>Eucestoda</taxon>
        <taxon>Cyclophyllidea</taxon>
        <taxon>Taeniidae</taxon>
        <taxon>Hydatigera</taxon>
    </lineage>
</organism>
<dbReference type="WBParaSite" id="TTAC_0001059801-mRNA-1">
    <property type="protein sequence ID" value="TTAC_0001059801-mRNA-1"/>
    <property type="gene ID" value="TTAC_0001059801"/>
</dbReference>
<keyword evidence="2" id="KW-1185">Reference proteome</keyword>
<protein>
    <submittedName>
        <fullName evidence="1 3">Uncharacterized protein</fullName>
    </submittedName>
</protein>
<evidence type="ECO:0000313" key="3">
    <source>
        <dbReference type="WBParaSite" id="TTAC_0001059801-mRNA-1"/>
    </source>
</evidence>
<dbReference type="EMBL" id="UYWX01021897">
    <property type="protein sequence ID" value="VDM35561.1"/>
    <property type="molecule type" value="Genomic_DNA"/>
</dbReference>
<proteinExistence type="predicted"/>
<dbReference type="AlphaFoldDB" id="A0A0R3XAM1"/>